<dbReference type="AlphaFoldDB" id="J3NG67"/>
<sequence length="457" mass="48517">MAPPSTPAPSRFLLPRRQGQGQGGTPGTGVNPGASQFGATPRFAVSSAAAPAATPSSSRNPPQFFTPAAPPSSRRQPLHELIDSSPASPQDDEAGEADRREHSDRFASRTSNRRSAAAHLIVEDFDDEESHSEQGGGREDDRYSSQLDSSSDDDGIFRPPPKRRRITVSAESPPLSVRVKVEEDDIMATSDLSGVMDSASDHHEPSDSYPHDGVVHDGIDHIMHSPPDPDGESDYRSEQEDDKALVADQDEDDSDLDLFQRERQQRVPTTPSKKKDPTFHRAPRFVAAEQPVDGGPGRPQLQVPADAFSPKRRRGGARGAEYVPGGLAAEVRGWLLQVAPRVGEDGPGAAAPVAIASVPGTVHVAIVEATGSRGMWMLRARRALGDGGYGGGDEGDGADGLVKIMLSGDGRTSGLDARNGVARGAIVAAHPPTWEVEIQGQGIWTMVCDWSIVDSPG</sequence>
<proteinExistence type="predicted"/>
<protein>
    <submittedName>
        <fullName evidence="2 3">Uncharacterized protein</fullName>
    </submittedName>
</protein>
<evidence type="ECO:0000313" key="2">
    <source>
        <dbReference type="EMBL" id="EJT80257.1"/>
    </source>
</evidence>
<dbReference type="EnsemblFungi" id="EJT80257">
    <property type="protein sequence ID" value="EJT80257"/>
    <property type="gene ID" value="GGTG_00260"/>
</dbReference>
<keyword evidence="4" id="KW-1185">Reference proteome</keyword>
<name>J3NG67_GAET3</name>
<feature type="compositionally biased region" description="Basic and acidic residues" evidence="1">
    <location>
        <begin position="96"/>
        <end position="107"/>
    </location>
</feature>
<reference evidence="2" key="2">
    <citation type="submission" date="2010-07" db="EMBL/GenBank/DDBJ databases">
        <authorList>
            <consortium name="The Broad Institute Genome Sequencing Platform"/>
            <consortium name="Broad Institute Genome Sequencing Center for Infectious Disease"/>
            <person name="Ma L.-J."/>
            <person name="Dead R."/>
            <person name="Young S."/>
            <person name="Zeng Q."/>
            <person name="Koehrsen M."/>
            <person name="Alvarado L."/>
            <person name="Berlin A."/>
            <person name="Chapman S.B."/>
            <person name="Chen Z."/>
            <person name="Freedman E."/>
            <person name="Gellesch M."/>
            <person name="Goldberg J."/>
            <person name="Griggs A."/>
            <person name="Gujja S."/>
            <person name="Heilman E.R."/>
            <person name="Heiman D."/>
            <person name="Hepburn T."/>
            <person name="Howarth C."/>
            <person name="Jen D."/>
            <person name="Larson L."/>
            <person name="Mehta T."/>
            <person name="Neiman D."/>
            <person name="Pearson M."/>
            <person name="Roberts A."/>
            <person name="Saif S."/>
            <person name="Shea T."/>
            <person name="Shenoy N."/>
            <person name="Sisk P."/>
            <person name="Stolte C."/>
            <person name="Sykes S."/>
            <person name="Walk T."/>
            <person name="White J."/>
            <person name="Yandava C."/>
            <person name="Haas B."/>
            <person name="Nusbaum C."/>
            <person name="Birren B."/>
        </authorList>
    </citation>
    <scope>NUCLEOTIDE SEQUENCE</scope>
    <source>
        <strain evidence="2">R3-111a-1</strain>
    </source>
</reference>
<dbReference type="Proteomes" id="UP000006039">
    <property type="component" value="Unassembled WGS sequence"/>
</dbReference>
<dbReference type="STRING" id="644352.J3NG67"/>
<feature type="compositionally biased region" description="Basic and acidic residues" evidence="1">
    <location>
        <begin position="199"/>
        <end position="223"/>
    </location>
</feature>
<dbReference type="GeneID" id="20340718"/>
<gene>
    <name evidence="3" type="primary">20340718</name>
    <name evidence="2" type="ORF">GGTG_00260</name>
</gene>
<reference evidence="3" key="5">
    <citation type="submission" date="2018-04" db="UniProtKB">
        <authorList>
            <consortium name="EnsemblFungi"/>
        </authorList>
    </citation>
    <scope>IDENTIFICATION</scope>
    <source>
        <strain evidence="3">R3-111a-1</strain>
    </source>
</reference>
<reference evidence="2" key="3">
    <citation type="submission" date="2010-09" db="EMBL/GenBank/DDBJ databases">
        <title>Annotation of Gaeumannomyces graminis var. tritici R3-111a-1.</title>
        <authorList>
            <consortium name="The Broad Institute Genome Sequencing Platform"/>
            <person name="Ma L.-J."/>
            <person name="Dead R."/>
            <person name="Young S.K."/>
            <person name="Zeng Q."/>
            <person name="Gargeya S."/>
            <person name="Fitzgerald M."/>
            <person name="Haas B."/>
            <person name="Abouelleil A."/>
            <person name="Alvarado L."/>
            <person name="Arachchi H.M."/>
            <person name="Berlin A."/>
            <person name="Brown A."/>
            <person name="Chapman S.B."/>
            <person name="Chen Z."/>
            <person name="Dunbar C."/>
            <person name="Freedman E."/>
            <person name="Gearin G."/>
            <person name="Gellesch M."/>
            <person name="Goldberg J."/>
            <person name="Griggs A."/>
            <person name="Gujja S."/>
            <person name="Heiman D."/>
            <person name="Howarth C."/>
            <person name="Larson L."/>
            <person name="Lui A."/>
            <person name="MacDonald P.J.P."/>
            <person name="Mehta T."/>
            <person name="Montmayeur A."/>
            <person name="Murphy C."/>
            <person name="Neiman D."/>
            <person name="Pearson M."/>
            <person name="Priest M."/>
            <person name="Roberts A."/>
            <person name="Saif S."/>
            <person name="Shea T."/>
            <person name="Shenoy N."/>
            <person name="Sisk P."/>
            <person name="Stolte C."/>
            <person name="Sykes S."/>
            <person name="Yandava C."/>
            <person name="Wortman J."/>
            <person name="Nusbaum C."/>
            <person name="Birren B."/>
        </authorList>
    </citation>
    <scope>NUCLEOTIDE SEQUENCE</scope>
    <source>
        <strain evidence="2">R3-111a-1</strain>
    </source>
</reference>
<reference evidence="3" key="4">
    <citation type="journal article" date="2015" name="G3 (Bethesda)">
        <title>Genome sequences of three phytopathogenic species of the Magnaporthaceae family of fungi.</title>
        <authorList>
            <person name="Okagaki L.H."/>
            <person name="Nunes C.C."/>
            <person name="Sailsbery J."/>
            <person name="Clay B."/>
            <person name="Brown D."/>
            <person name="John T."/>
            <person name="Oh Y."/>
            <person name="Young N."/>
            <person name="Fitzgerald M."/>
            <person name="Haas B.J."/>
            <person name="Zeng Q."/>
            <person name="Young S."/>
            <person name="Adiconis X."/>
            <person name="Fan L."/>
            <person name="Levin J.Z."/>
            <person name="Mitchell T.K."/>
            <person name="Okubara P.A."/>
            <person name="Farman M.L."/>
            <person name="Kohn L.M."/>
            <person name="Birren B."/>
            <person name="Ma L.-J."/>
            <person name="Dean R.A."/>
        </authorList>
    </citation>
    <scope>NUCLEOTIDE SEQUENCE</scope>
    <source>
        <strain evidence="3">R3-111a-1</strain>
    </source>
</reference>
<dbReference type="OrthoDB" id="5389296at2759"/>
<dbReference type="EMBL" id="GL385395">
    <property type="protein sequence ID" value="EJT80257.1"/>
    <property type="molecule type" value="Genomic_DNA"/>
</dbReference>
<dbReference type="HOGENOM" id="CLU_617035_0_0_1"/>
<evidence type="ECO:0000313" key="3">
    <source>
        <dbReference type="EnsemblFungi" id="EJT80257"/>
    </source>
</evidence>
<organism evidence="2">
    <name type="scientific">Gaeumannomyces tritici (strain R3-111a-1)</name>
    <name type="common">Wheat and barley take-all root rot fungus</name>
    <name type="synonym">Gaeumannomyces graminis var. tritici</name>
    <dbReference type="NCBI Taxonomy" id="644352"/>
    <lineage>
        <taxon>Eukaryota</taxon>
        <taxon>Fungi</taxon>
        <taxon>Dikarya</taxon>
        <taxon>Ascomycota</taxon>
        <taxon>Pezizomycotina</taxon>
        <taxon>Sordariomycetes</taxon>
        <taxon>Sordariomycetidae</taxon>
        <taxon>Magnaporthales</taxon>
        <taxon>Magnaporthaceae</taxon>
        <taxon>Gaeumannomyces</taxon>
    </lineage>
</organism>
<reference evidence="4" key="1">
    <citation type="submission" date="2010-07" db="EMBL/GenBank/DDBJ databases">
        <title>The genome sequence of Gaeumannomyces graminis var. tritici strain R3-111a-1.</title>
        <authorList>
            <consortium name="The Broad Institute Genome Sequencing Platform"/>
            <person name="Ma L.-J."/>
            <person name="Dead R."/>
            <person name="Young S."/>
            <person name="Zeng Q."/>
            <person name="Koehrsen M."/>
            <person name="Alvarado L."/>
            <person name="Berlin A."/>
            <person name="Chapman S.B."/>
            <person name="Chen Z."/>
            <person name="Freedman E."/>
            <person name="Gellesch M."/>
            <person name="Goldberg J."/>
            <person name="Griggs A."/>
            <person name="Gujja S."/>
            <person name="Heilman E.R."/>
            <person name="Heiman D."/>
            <person name="Hepburn T."/>
            <person name="Howarth C."/>
            <person name="Jen D."/>
            <person name="Larson L."/>
            <person name="Mehta T."/>
            <person name="Neiman D."/>
            <person name="Pearson M."/>
            <person name="Roberts A."/>
            <person name="Saif S."/>
            <person name="Shea T."/>
            <person name="Shenoy N."/>
            <person name="Sisk P."/>
            <person name="Stolte C."/>
            <person name="Sykes S."/>
            <person name="Walk T."/>
            <person name="White J."/>
            <person name="Yandava C."/>
            <person name="Haas B."/>
            <person name="Nusbaum C."/>
            <person name="Birren B."/>
        </authorList>
    </citation>
    <scope>NUCLEOTIDE SEQUENCE [LARGE SCALE GENOMIC DNA]</scope>
    <source>
        <strain evidence="4">R3-111a-1</strain>
    </source>
</reference>
<dbReference type="eggNOG" id="ENOG502ST4U">
    <property type="taxonomic scope" value="Eukaryota"/>
</dbReference>
<feature type="compositionally biased region" description="Low complexity" evidence="1">
    <location>
        <begin position="108"/>
        <end position="118"/>
    </location>
</feature>
<evidence type="ECO:0000256" key="1">
    <source>
        <dbReference type="SAM" id="MobiDB-lite"/>
    </source>
</evidence>
<accession>J3NG67</accession>
<dbReference type="VEuPathDB" id="FungiDB:GGTG_00260"/>
<evidence type="ECO:0000313" key="4">
    <source>
        <dbReference type="Proteomes" id="UP000006039"/>
    </source>
</evidence>
<dbReference type="RefSeq" id="XP_009216266.1">
    <property type="nucleotide sequence ID" value="XM_009218002.1"/>
</dbReference>
<feature type="compositionally biased region" description="Low complexity" evidence="1">
    <location>
        <begin position="41"/>
        <end position="62"/>
    </location>
</feature>
<feature type="region of interest" description="Disordered" evidence="1">
    <location>
        <begin position="1"/>
        <end position="282"/>
    </location>
</feature>
<feature type="compositionally biased region" description="Basic and acidic residues" evidence="1">
    <location>
        <begin position="233"/>
        <end position="245"/>
    </location>
</feature>